<proteinExistence type="inferred from homology"/>
<comment type="similarity">
    <text evidence="2">Belongs to the RecA family. DMC1 subfamily.</text>
</comment>
<reference evidence="12" key="1">
    <citation type="submission" date="2023-07" db="EMBL/GenBank/DDBJ databases">
        <title>A chromosome-level genome assembly of Lolium multiflorum.</title>
        <authorList>
            <person name="Chen Y."/>
            <person name="Copetti D."/>
            <person name="Kolliker R."/>
            <person name="Studer B."/>
        </authorList>
    </citation>
    <scope>NUCLEOTIDE SEQUENCE</scope>
    <source>
        <strain evidence="12">02402/16</strain>
        <tissue evidence="12">Leaf</tissue>
    </source>
</reference>
<evidence type="ECO:0000313" key="12">
    <source>
        <dbReference type="EMBL" id="KAK1628862.1"/>
    </source>
</evidence>
<dbReference type="Gene3D" id="1.10.150.20">
    <property type="entry name" value="5' to 3' exonuclease, C-terminal subdomain"/>
    <property type="match status" value="1"/>
</dbReference>
<dbReference type="GO" id="GO:0000730">
    <property type="term" value="P:DNA recombinase assembly"/>
    <property type="evidence" value="ECO:0007669"/>
    <property type="project" value="TreeGrafter"/>
</dbReference>
<dbReference type="FunFam" id="1.10.150.20:FF:000043">
    <property type="entry name" value="Meiotic recombination protein DMC1 homolog"/>
    <property type="match status" value="1"/>
</dbReference>
<sequence>MSSISRDQGPPAVMGASRLFVLPVATRRWVLVVNRLQPYIDKCIANAMSNAILKEKQTVLRDEKYDTRWTLMLEKQDVNIGLLKGNVAAKKRKGDLALLMADTSMMDEEAHSRSDPHRHHHLSLSPQFRLASFSPKPSTRNPSRPGLPPPLPLAVLGCAFRCSCLTPSPPTQARARPGRMAPSKQYDEGGQLQLMEADRVEEEEECFESIDKLITQGINAGDVKKLQDAGIYTCNGLMMHTKKSLTGIKGLSEAKVDKICEAAEKLLTQGFMTGSDLLIKRKSVVRITTGSQALDELLGGGIETLCITEAFGEFRSGKTQLAHTLCVSTQLPLHMHGGNGKVAYIDTEGTFRPERIVPIAERFGMDANAVLDNIIYARAYTYEHQYNLLLGLAAKMAEEPFRLLIVDSVIALFRVDFSGRGELAERQQKLAQMLSRLTKIAEEFNVAVYITNQVIADPGGGMFITDPKKPAGGHVLAHAATIRLMLRKGKGEQRLIRQDPLLCHPIVDGAPCQVLQYVDDTLIIMRADLPAAVRLKELLDQFADATGLTINFHKSTLIPMHVPEAALMETQAALGCRVEGFPQTYLGLPLSCEKLTMLHFAPLIAKVDKYLSGWCALLLSSGGRVVLLNAMLDALPTFAMGALDLPPALLRAIDALRRAFLWNVPGRATGAKCLVAWDAVCRPKREGGLGIKCLATKNECLQLKLVHRLHSDVLAPWPRWAWSAAAGHVVPGQHWKHLQALMPLYRSISVAKVGDGKRVLF</sequence>
<dbReference type="AlphaFoldDB" id="A0AAD8VZ03"/>
<dbReference type="EMBL" id="JAUUTY010000005">
    <property type="protein sequence ID" value="KAK1628862.1"/>
    <property type="molecule type" value="Genomic_DNA"/>
</dbReference>
<dbReference type="GO" id="GO:0000794">
    <property type="term" value="C:condensed nuclear chromosome"/>
    <property type="evidence" value="ECO:0007669"/>
    <property type="project" value="TreeGrafter"/>
</dbReference>
<dbReference type="NCBIfam" id="TIGR02238">
    <property type="entry name" value="recomb_DMC1"/>
    <property type="match status" value="1"/>
</dbReference>
<dbReference type="GO" id="GO:0003690">
    <property type="term" value="F:double-stranded DNA binding"/>
    <property type="evidence" value="ECO:0007669"/>
    <property type="project" value="TreeGrafter"/>
</dbReference>
<keyword evidence="5" id="KW-0238">DNA-binding</keyword>
<comment type="subcellular location">
    <subcellularLocation>
        <location evidence="1">Nucleus</location>
    </subcellularLocation>
</comment>
<protein>
    <recommendedName>
        <fullName evidence="14">Meiotic recombination protein DMC1</fullName>
    </recommendedName>
</protein>
<evidence type="ECO:0000256" key="7">
    <source>
        <dbReference type="ARBA" id="ARBA00023254"/>
    </source>
</evidence>
<keyword evidence="6" id="KW-0539">Nucleus</keyword>
<keyword evidence="3 9" id="KW-0547">Nucleotide-binding</keyword>
<feature type="domain" description="RecA family profile 2" evidence="11">
    <location>
        <begin position="460"/>
        <end position="493"/>
    </location>
</feature>
<dbReference type="GO" id="GO:0003697">
    <property type="term" value="F:single-stranded DNA binding"/>
    <property type="evidence" value="ECO:0007669"/>
    <property type="project" value="TreeGrafter"/>
</dbReference>
<dbReference type="GO" id="GO:0006312">
    <property type="term" value="P:mitotic recombination"/>
    <property type="evidence" value="ECO:0007669"/>
    <property type="project" value="TreeGrafter"/>
</dbReference>
<dbReference type="Gene3D" id="3.40.50.300">
    <property type="entry name" value="P-loop containing nucleotide triphosphate hydrolases"/>
    <property type="match status" value="1"/>
</dbReference>
<dbReference type="Pfam" id="PF08423">
    <property type="entry name" value="Rad51"/>
    <property type="match status" value="1"/>
</dbReference>
<dbReference type="GO" id="GO:0042148">
    <property type="term" value="P:DNA strand invasion"/>
    <property type="evidence" value="ECO:0007669"/>
    <property type="project" value="TreeGrafter"/>
</dbReference>
<keyword evidence="7" id="KW-0469">Meiosis</keyword>
<dbReference type="FunFam" id="3.40.50.300:FF:000239">
    <property type="entry name" value="Meiotic recombination protein DMC1"/>
    <property type="match status" value="1"/>
</dbReference>
<keyword evidence="8" id="KW-0131">Cell cycle</keyword>
<evidence type="ECO:0000313" key="13">
    <source>
        <dbReference type="Proteomes" id="UP001231189"/>
    </source>
</evidence>
<dbReference type="GO" id="GO:0000150">
    <property type="term" value="F:DNA strand exchange activity"/>
    <property type="evidence" value="ECO:0007669"/>
    <property type="project" value="InterPro"/>
</dbReference>
<dbReference type="PROSITE" id="PS50163">
    <property type="entry name" value="RECA_3"/>
    <property type="match status" value="1"/>
</dbReference>
<dbReference type="InterPro" id="IPR020588">
    <property type="entry name" value="RecA_ATP-bd"/>
</dbReference>
<organism evidence="12 13">
    <name type="scientific">Lolium multiflorum</name>
    <name type="common">Italian ryegrass</name>
    <name type="synonym">Lolium perenne subsp. multiflorum</name>
    <dbReference type="NCBI Taxonomy" id="4521"/>
    <lineage>
        <taxon>Eukaryota</taxon>
        <taxon>Viridiplantae</taxon>
        <taxon>Streptophyta</taxon>
        <taxon>Embryophyta</taxon>
        <taxon>Tracheophyta</taxon>
        <taxon>Spermatophyta</taxon>
        <taxon>Magnoliopsida</taxon>
        <taxon>Liliopsida</taxon>
        <taxon>Poales</taxon>
        <taxon>Poaceae</taxon>
        <taxon>BOP clade</taxon>
        <taxon>Pooideae</taxon>
        <taxon>Poodae</taxon>
        <taxon>Poeae</taxon>
        <taxon>Poeae Chloroplast Group 2 (Poeae type)</taxon>
        <taxon>Loliodinae</taxon>
        <taxon>Loliinae</taxon>
        <taxon>Lolium</taxon>
    </lineage>
</organism>
<dbReference type="PANTHER" id="PTHR22942:SF30">
    <property type="entry name" value="MEIOTIC RECOMBINATION PROTEIN DMC1_LIM15 HOMOLOG"/>
    <property type="match status" value="1"/>
</dbReference>
<evidence type="ECO:0000256" key="3">
    <source>
        <dbReference type="ARBA" id="ARBA00022741"/>
    </source>
</evidence>
<dbReference type="InterPro" id="IPR020587">
    <property type="entry name" value="RecA_monomer-monomer_interface"/>
</dbReference>
<keyword evidence="13" id="KW-1185">Reference proteome</keyword>
<dbReference type="NCBIfam" id="NF003301">
    <property type="entry name" value="PRK04301.1"/>
    <property type="match status" value="1"/>
</dbReference>
<dbReference type="InterPro" id="IPR011940">
    <property type="entry name" value="Dmc1"/>
</dbReference>
<dbReference type="InterPro" id="IPR010995">
    <property type="entry name" value="DNA_repair_Rad51/TF_NusA_a-hlx"/>
</dbReference>
<evidence type="ECO:0000256" key="8">
    <source>
        <dbReference type="ARBA" id="ARBA00023306"/>
    </source>
</evidence>
<evidence type="ECO:0000256" key="5">
    <source>
        <dbReference type="ARBA" id="ARBA00023125"/>
    </source>
</evidence>
<accession>A0AAD8VZ03</accession>
<dbReference type="GO" id="GO:0007131">
    <property type="term" value="P:reciprocal meiotic recombination"/>
    <property type="evidence" value="ECO:0007669"/>
    <property type="project" value="InterPro"/>
</dbReference>
<dbReference type="SUPFAM" id="SSF52540">
    <property type="entry name" value="P-loop containing nucleoside triphosphate hydrolases"/>
    <property type="match status" value="1"/>
</dbReference>
<evidence type="ECO:0000256" key="2">
    <source>
        <dbReference type="ARBA" id="ARBA00008897"/>
    </source>
</evidence>
<dbReference type="SUPFAM" id="SSF47794">
    <property type="entry name" value="Rad51 N-terminal domain-like"/>
    <property type="match status" value="1"/>
</dbReference>
<dbReference type="PROSITE" id="PS50162">
    <property type="entry name" value="RECA_2"/>
    <property type="match status" value="1"/>
</dbReference>
<dbReference type="PANTHER" id="PTHR22942">
    <property type="entry name" value="RECA/RAD51/RADA DNA STRAND-PAIRING FAMILY MEMBER"/>
    <property type="match status" value="1"/>
</dbReference>
<keyword evidence="4 9" id="KW-0067">ATP-binding</keyword>
<evidence type="ECO:0008006" key="14">
    <source>
        <dbReference type="Google" id="ProtNLM"/>
    </source>
</evidence>
<dbReference type="GO" id="GO:0007130">
    <property type="term" value="P:synaptonemal complex assembly"/>
    <property type="evidence" value="ECO:0007669"/>
    <property type="project" value="UniProtKB-ARBA"/>
</dbReference>
<evidence type="ECO:0000256" key="1">
    <source>
        <dbReference type="ARBA" id="ARBA00004123"/>
    </source>
</evidence>
<dbReference type="GO" id="GO:0005524">
    <property type="term" value="F:ATP binding"/>
    <property type="evidence" value="ECO:0007669"/>
    <property type="project" value="UniProtKB-KW"/>
</dbReference>
<dbReference type="InterPro" id="IPR013632">
    <property type="entry name" value="Rad51_C"/>
</dbReference>
<evidence type="ECO:0000259" key="11">
    <source>
        <dbReference type="PROSITE" id="PS50163"/>
    </source>
</evidence>
<evidence type="ECO:0000256" key="6">
    <source>
        <dbReference type="ARBA" id="ARBA00023242"/>
    </source>
</evidence>
<dbReference type="Proteomes" id="UP001231189">
    <property type="component" value="Unassembled WGS sequence"/>
</dbReference>
<comment type="caution">
    <text evidence="12">The sequence shown here is derived from an EMBL/GenBank/DDBJ whole genome shotgun (WGS) entry which is preliminary data.</text>
</comment>
<evidence type="ECO:0000256" key="4">
    <source>
        <dbReference type="ARBA" id="ARBA00022840"/>
    </source>
</evidence>
<name>A0AAD8VZ03_LOLMU</name>
<dbReference type="InterPro" id="IPR027417">
    <property type="entry name" value="P-loop_NTPase"/>
</dbReference>
<gene>
    <name evidence="12" type="ORF">QYE76_003177</name>
</gene>
<evidence type="ECO:0000259" key="10">
    <source>
        <dbReference type="PROSITE" id="PS50162"/>
    </source>
</evidence>
<dbReference type="GO" id="GO:0140664">
    <property type="term" value="F:ATP-dependent DNA damage sensor activity"/>
    <property type="evidence" value="ECO:0007669"/>
    <property type="project" value="InterPro"/>
</dbReference>
<feature type="domain" description="RecA family profile 1" evidence="10">
    <location>
        <begin position="283"/>
        <end position="454"/>
    </location>
</feature>
<evidence type="ECO:0000256" key="9">
    <source>
        <dbReference type="RuleBase" id="RU003422"/>
    </source>
</evidence>